<dbReference type="InterPro" id="IPR049445">
    <property type="entry name" value="TetR_SbtR-like_C"/>
</dbReference>
<evidence type="ECO:0000313" key="6">
    <source>
        <dbReference type="EMBL" id="AKU95616.1"/>
    </source>
</evidence>
<keyword evidence="2 4" id="KW-0238">DNA-binding</keyword>
<dbReference type="Proteomes" id="UP000064967">
    <property type="component" value="Chromosome"/>
</dbReference>
<protein>
    <submittedName>
        <fullName evidence="6">Transcriptional regulator, TetR family</fullName>
    </submittedName>
</protein>
<proteinExistence type="predicted"/>
<dbReference type="InterPro" id="IPR009057">
    <property type="entry name" value="Homeodomain-like_sf"/>
</dbReference>
<dbReference type="PROSITE" id="PS50977">
    <property type="entry name" value="HTH_TETR_2"/>
    <property type="match status" value="1"/>
</dbReference>
<sequence>MALSEQRADARKNRERLLTVAARMVQTGNLAPSFNELAALAGVGVGTVYRHFPDQRALLLALLEGPLAELEAIMASCAGEPDAAKALSLMVHGIVDLELRHAALGQQLVSQDVELQTSPRFVALNENAEALLARARKARVVRASVTGSDLRRLLCGIELAARSGPEPERSARRYVDILLAGLRPSK</sequence>
<evidence type="ECO:0000256" key="2">
    <source>
        <dbReference type="ARBA" id="ARBA00023125"/>
    </source>
</evidence>
<dbReference type="Pfam" id="PF00440">
    <property type="entry name" value="TetR_N"/>
    <property type="match status" value="1"/>
</dbReference>
<feature type="domain" description="HTH tetR-type" evidence="5">
    <location>
        <begin position="11"/>
        <end position="70"/>
    </location>
</feature>
<dbReference type="InterPro" id="IPR001647">
    <property type="entry name" value="HTH_TetR"/>
</dbReference>
<dbReference type="InterPro" id="IPR050109">
    <property type="entry name" value="HTH-type_TetR-like_transc_reg"/>
</dbReference>
<evidence type="ECO:0000256" key="1">
    <source>
        <dbReference type="ARBA" id="ARBA00023015"/>
    </source>
</evidence>
<dbReference type="KEGG" id="llu:AKJ09_02280"/>
<dbReference type="SUPFAM" id="SSF46689">
    <property type="entry name" value="Homeodomain-like"/>
    <property type="match status" value="1"/>
</dbReference>
<evidence type="ECO:0000256" key="4">
    <source>
        <dbReference type="PROSITE-ProRule" id="PRU00335"/>
    </source>
</evidence>
<dbReference type="GO" id="GO:0003700">
    <property type="term" value="F:DNA-binding transcription factor activity"/>
    <property type="evidence" value="ECO:0007669"/>
    <property type="project" value="TreeGrafter"/>
</dbReference>
<dbReference type="AlphaFoldDB" id="A0A0K1PQE8"/>
<dbReference type="InterPro" id="IPR036271">
    <property type="entry name" value="Tet_transcr_reg_TetR-rel_C_sf"/>
</dbReference>
<dbReference type="Gene3D" id="1.10.357.10">
    <property type="entry name" value="Tetracycline Repressor, domain 2"/>
    <property type="match status" value="1"/>
</dbReference>
<dbReference type="SUPFAM" id="SSF48498">
    <property type="entry name" value="Tetracyclin repressor-like, C-terminal domain"/>
    <property type="match status" value="1"/>
</dbReference>
<dbReference type="STRING" id="1391654.AKJ09_02280"/>
<evidence type="ECO:0000313" key="7">
    <source>
        <dbReference type="Proteomes" id="UP000064967"/>
    </source>
</evidence>
<dbReference type="PATRIC" id="fig|1391654.3.peg.2306"/>
<dbReference type="PANTHER" id="PTHR30055:SF234">
    <property type="entry name" value="HTH-TYPE TRANSCRIPTIONAL REGULATOR BETI"/>
    <property type="match status" value="1"/>
</dbReference>
<gene>
    <name evidence="6" type="ORF">AKJ09_02280</name>
</gene>
<keyword evidence="3" id="KW-0804">Transcription</keyword>
<dbReference type="EMBL" id="CP012333">
    <property type="protein sequence ID" value="AKU95616.1"/>
    <property type="molecule type" value="Genomic_DNA"/>
</dbReference>
<dbReference type="GO" id="GO:0000976">
    <property type="term" value="F:transcription cis-regulatory region binding"/>
    <property type="evidence" value="ECO:0007669"/>
    <property type="project" value="TreeGrafter"/>
</dbReference>
<feature type="DNA-binding region" description="H-T-H motif" evidence="4">
    <location>
        <begin position="33"/>
        <end position="52"/>
    </location>
</feature>
<dbReference type="Pfam" id="PF21597">
    <property type="entry name" value="TetR_C_43"/>
    <property type="match status" value="1"/>
</dbReference>
<reference evidence="6 7" key="1">
    <citation type="submission" date="2015-08" db="EMBL/GenBank/DDBJ databases">
        <authorList>
            <person name="Babu N.S."/>
            <person name="Beckwith C.J."/>
            <person name="Beseler K.G."/>
            <person name="Brison A."/>
            <person name="Carone J.V."/>
            <person name="Caskin T.P."/>
            <person name="Diamond M."/>
            <person name="Durham M.E."/>
            <person name="Foxe J.M."/>
            <person name="Go M."/>
            <person name="Henderson B.A."/>
            <person name="Jones I.B."/>
            <person name="McGettigan J.A."/>
            <person name="Micheletti S.J."/>
            <person name="Nasrallah M.E."/>
            <person name="Ortiz D."/>
            <person name="Piller C.R."/>
            <person name="Privatt S.R."/>
            <person name="Schneider S.L."/>
            <person name="Sharp S."/>
            <person name="Smith T.C."/>
            <person name="Stanton J.D."/>
            <person name="Ullery H.E."/>
            <person name="Wilson R.J."/>
            <person name="Serrano M.G."/>
            <person name="Buck G."/>
            <person name="Lee V."/>
            <person name="Wang Y."/>
            <person name="Carvalho R."/>
            <person name="Voegtly L."/>
            <person name="Shi R."/>
            <person name="Duckworth R."/>
            <person name="Johnson A."/>
            <person name="Loviza R."/>
            <person name="Walstead R."/>
            <person name="Shah Z."/>
            <person name="Kiflezghi M."/>
            <person name="Wade K."/>
            <person name="Ball S.L."/>
            <person name="Bradley K.W."/>
            <person name="Asai D.J."/>
            <person name="Bowman C.A."/>
            <person name="Russell D.A."/>
            <person name="Pope W.H."/>
            <person name="Jacobs-Sera D."/>
            <person name="Hendrix R.W."/>
            <person name="Hatfull G.F."/>
        </authorList>
    </citation>
    <scope>NUCLEOTIDE SEQUENCE [LARGE SCALE GENOMIC DNA]</scope>
    <source>
        <strain evidence="6 7">DSM 27648</strain>
    </source>
</reference>
<keyword evidence="1" id="KW-0805">Transcription regulation</keyword>
<dbReference type="PANTHER" id="PTHR30055">
    <property type="entry name" value="HTH-TYPE TRANSCRIPTIONAL REGULATOR RUTR"/>
    <property type="match status" value="1"/>
</dbReference>
<accession>A0A0K1PQE8</accession>
<organism evidence="6 7">
    <name type="scientific">Labilithrix luteola</name>
    <dbReference type="NCBI Taxonomy" id="1391654"/>
    <lineage>
        <taxon>Bacteria</taxon>
        <taxon>Pseudomonadati</taxon>
        <taxon>Myxococcota</taxon>
        <taxon>Polyangia</taxon>
        <taxon>Polyangiales</taxon>
        <taxon>Labilitrichaceae</taxon>
        <taxon>Labilithrix</taxon>
    </lineage>
</organism>
<keyword evidence="7" id="KW-1185">Reference proteome</keyword>
<name>A0A0K1PQE8_9BACT</name>
<evidence type="ECO:0000259" key="5">
    <source>
        <dbReference type="PROSITE" id="PS50977"/>
    </source>
</evidence>
<evidence type="ECO:0000256" key="3">
    <source>
        <dbReference type="ARBA" id="ARBA00023163"/>
    </source>
</evidence>